<evidence type="ECO:0000256" key="1">
    <source>
        <dbReference type="SAM" id="MobiDB-lite"/>
    </source>
</evidence>
<dbReference type="PANTHER" id="PTHR47070:SF3">
    <property type="entry name" value="GLYCOPROTEIN FAMILY PROTEIN, PUTATIVE, EXPRESSED-RELATED"/>
    <property type="match status" value="1"/>
</dbReference>
<dbReference type="Proteomes" id="UP000604825">
    <property type="component" value="Unassembled WGS sequence"/>
</dbReference>
<dbReference type="PANTHER" id="PTHR47070">
    <property type="entry name" value="HYDROXYPROLINE-RICH GLYCOPROTEIN-LIKE"/>
    <property type="match status" value="1"/>
</dbReference>
<proteinExistence type="predicted"/>
<feature type="region of interest" description="Disordered" evidence="1">
    <location>
        <begin position="90"/>
        <end position="120"/>
    </location>
</feature>
<feature type="compositionally biased region" description="Polar residues" evidence="1">
    <location>
        <begin position="102"/>
        <end position="112"/>
    </location>
</feature>
<name>A0A811MDR1_9POAL</name>
<comment type="caution">
    <text evidence="2">The sequence shown here is derived from an EMBL/GenBank/DDBJ whole genome shotgun (WGS) entry which is preliminary data.</text>
</comment>
<accession>A0A811MDR1</accession>
<evidence type="ECO:0000313" key="2">
    <source>
        <dbReference type="EMBL" id="CAD6203996.1"/>
    </source>
</evidence>
<dbReference type="AlphaFoldDB" id="A0A811MDR1"/>
<sequence>MKSTLVSYSHAIVIQGPRRNTTAPAIPATASRAAEGRALLASPPPLTTPAASLQQDHTRRTRLCRRRSLPLLSSPVMASRGGPSGFVDYFHNGTKRHDSNKENTSQQGSNAIRVQKERKTEWARPGRVFNRNITRGGYSRSSLPGVTQEFRVVKDNRIKLKEVSETLPEASQNGDSSNECAVSNVRDKSSTEKLAAQHRLVTCNANGHGATHADNGIKSATQAHDKEVKPSIVLKLEQSEGGQASLVGSRAVSGKGNQNTVDTAASGKNNFGGELCCSSSDPIHVPSPGSKLAGTFGAIKREVGVVGARQRPSNSAATNTSASNGLVKVVSAPKVSPHLEWKPKSVSPSSISHGVTAAPPAAPSPVDDGSTTEVSALSKKLSHANVSHEHVIIPEHIRIPDSERTHFIFGSFESEIDPKASLAASYDIVAKEDLNDHSPSSLAALDSTSTDGTPNGRMDNVVSCSPLPQSESAVSVSEHQQSLTECVEVRSPGVVGEYGTNEMISSKVTHSQPRLQHQEATQNFKAYEPDSGYGMSFITEVVDGEATQSMAYSSEAMVLHSVNAYQLPASTTTQQPVPQMFSQQFQVPQYPNFLPYRHVFSPQFGSPMVVPNYSSNPAFPQLPHASSYLVMPNGASQLAANGMKYGSNHQYKQVFQGAPAGYGYANHNGYPVSNGVIGGTGAIEDTNMSKYKDTSLYAPNPQVETADVWVQSHRESPNMPSAPFYNMVGQPVSPHAAYLPPHSGHTAFNPAPSHPAHLQYPGFAHALHPTSMTMVQNPQAMVHQLGAPPLAGNLGLDMAAMVPGSQVGAFQQNQLGHLGLTTQSF</sequence>
<reference evidence="2" key="1">
    <citation type="submission" date="2020-10" db="EMBL/GenBank/DDBJ databases">
        <authorList>
            <person name="Han B."/>
            <person name="Lu T."/>
            <person name="Zhao Q."/>
            <person name="Huang X."/>
            <person name="Zhao Y."/>
        </authorList>
    </citation>
    <scope>NUCLEOTIDE SEQUENCE</scope>
</reference>
<feature type="compositionally biased region" description="Polar residues" evidence="1">
    <location>
        <begin position="169"/>
        <end position="181"/>
    </location>
</feature>
<evidence type="ECO:0000313" key="3">
    <source>
        <dbReference type="Proteomes" id="UP000604825"/>
    </source>
</evidence>
<gene>
    <name evidence="2" type="ORF">NCGR_LOCUS2111</name>
</gene>
<dbReference type="EMBL" id="CAJGYO010000001">
    <property type="protein sequence ID" value="CAD6203996.1"/>
    <property type="molecule type" value="Genomic_DNA"/>
</dbReference>
<evidence type="ECO:0008006" key="4">
    <source>
        <dbReference type="Google" id="ProtNLM"/>
    </source>
</evidence>
<keyword evidence="3" id="KW-1185">Reference proteome</keyword>
<protein>
    <recommendedName>
        <fullName evidence="4">GBF-interacting protein 1 N-terminal domain-containing protein</fullName>
    </recommendedName>
</protein>
<dbReference type="OrthoDB" id="657470at2759"/>
<organism evidence="2 3">
    <name type="scientific">Miscanthus lutarioriparius</name>
    <dbReference type="NCBI Taxonomy" id="422564"/>
    <lineage>
        <taxon>Eukaryota</taxon>
        <taxon>Viridiplantae</taxon>
        <taxon>Streptophyta</taxon>
        <taxon>Embryophyta</taxon>
        <taxon>Tracheophyta</taxon>
        <taxon>Spermatophyta</taxon>
        <taxon>Magnoliopsida</taxon>
        <taxon>Liliopsida</taxon>
        <taxon>Poales</taxon>
        <taxon>Poaceae</taxon>
        <taxon>PACMAD clade</taxon>
        <taxon>Panicoideae</taxon>
        <taxon>Andropogonodae</taxon>
        <taxon>Andropogoneae</taxon>
        <taxon>Saccharinae</taxon>
        <taxon>Miscanthus</taxon>
    </lineage>
</organism>
<feature type="region of interest" description="Disordered" evidence="1">
    <location>
        <begin position="166"/>
        <end position="186"/>
    </location>
</feature>
<feature type="region of interest" description="Disordered" evidence="1">
    <location>
        <begin position="340"/>
        <end position="374"/>
    </location>
</feature>